<keyword evidence="13 18" id="KW-0472">Membrane</keyword>
<evidence type="ECO:0000256" key="2">
    <source>
        <dbReference type="ARBA" id="ARBA00008684"/>
    </source>
</evidence>
<evidence type="ECO:0000259" key="20">
    <source>
        <dbReference type="PROSITE" id="PS50011"/>
    </source>
</evidence>
<keyword evidence="15" id="KW-0325">Glycoprotein</keyword>
<keyword evidence="21" id="KW-1185">Reference proteome</keyword>
<comment type="subcellular location">
    <subcellularLocation>
        <location evidence="1">Membrane</location>
        <topology evidence="1">Single-pass type I membrane protein</topology>
    </subcellularLocation>
</comment>
<evidence type="ECO:0000256" key="4">
    <source>
        <dbReference type="ARBA" id="ARBA00022614"/>
    </source>
</evidence>
<dbReference type="InterPro" id="IPR011009">
    <property type="entry name" value="Kinase-like_dom_sf"/>
</dbReference>
<dbReference type="FunFam" id="1.10.510.10:FF:000590">
    <property type="entry name" value="PR5-like receptor kinase"/>
    <property type="match status" value="1"/>
</dbReference>
<dbReference type="FunFam" id="3.80.10.10:FF:000129">
    <property type="entry name" value="Leucine-rich repeat receptor-like kinase"/>
    <property type="match status" value="1"/>
</dbReference>
<feature type="binding site" evidence="16">
    <location>
        <position position="577"/>
    </location>
    <ligand>
        <name>ATP</name>
        <dbReference type="ChEBI" id="CHEBI:30616"/>
    </ligand>
</feature>
<sequence>MSNLKVIKTLLLSLSLIIITNATHNEDAHFMLELRELFSTDERSSLNASFCSWRGISCDNSNRVTSIDLPLRALTGNLPPNLNSLSQLTYLDLTGNNLFGNLPSLANLSMLQTAYLCSNGFTFIPPGSFQGLTSLQKLGLRNNINLQPWYFPTDLNQSSNLQILDLSLTNMMGPLPDIFHSFPNLHTLLLSTNNITGVLPKSFAHSRISDLQLDNQKFGMSGNLEVLSRMNNLSKVLLQKNKFRGCIPDLANCTYLSELHLSYNELTGVVPPSLMRLRYLNFVFLDHNMLQGQYPVFKDGVEDTHQWNNFCKEFDHNRTCDHRVTLFLEIASAFGYPIKLSKSWKGNDPCQKWGFVECDGKGKIVKVNLANQRLKGRISNAFANLTDLTTLNLSGNHLYGSIPQRLTNLPQLESFDISNNNLSGEVPPFSSKVQVNAAGNAWLRNSSSSGGGGEGVTPNGNSPTYNVDNSTSHSLLRSIAFAGAAGGAGIAVTCVMIFFYSKECLSLAERRIWKKTRTGHDHNIEDLISTYCSLGPKRYSFSDVKRMTNSFRHKLGHGGYGVVYKASLPDGCLVAVKVLNETKGSGEEFINEVTSISKTSHVNIVSLLGFCYEGNKRALIYEFMANGSLDKFINKKGSPNAMSNLDWSTLYSIAIGVARGLQYLHQGCNTRILHLDIKPQNILLNEDFSPKISDFGLAKICKKKESIVSLLGTRGTPGYIAPEVFCRTYGKVSHKSDVYSYGMLILEMVGGKKNGDSGGSVTTQMYFPDWIYKDLGEGNVHANNLNNTDEENDIVRKITLVSLWCIQPNPLIRPPISKVLEMLEGPLQSVPLPPKPILCSPDRLPFQFSKISSTTLYDTNSVTT</sequence>
<dbReference type="InterPro" id="IPR000719">
    <property type="entry name" value="Prot_kinase_dom"/>
</dbReference>
<feature type="chain" id="PRO_5034991631" evidence="19">
    <location>
        <begin position="23"/>
        <end position="864"/>
    </location>
</feature>
<dbReference type="GO" id="GO:0016020">
    <property type="term" value="C:membrane"/>
    <property type="evidence" value="ECO:0007669"/>
    <property type="project" value="UniProtKB-SubCell"/>
</dbReference>
<dbReference type="Proteomes" id="UP000694853">
    <property type="component" value="Unplaced"/>
</dbReference>
<keyword evidence="4" id="KW-0433">Leucine-rich repeat</keyword>
<evidence type="ECO:0000313" key="22">
    <source>
        <dbReference type="RefSeq" id="XP_027351482.1"/>
    </source>
</evidence>
<feature type="transmembrane region" description="Helical" evidence="18">
    <location>
        <begin position="479"/>
        <end position="501"/>
    </location>
</feature>
<dbReference type="PANTHER" id="PTHR47986">
    <property type="entry name" value="OSJNBA0070M12.3 PROTEIN"/>
    <property type="match status" value="1"/>
</dbReference>
<evidence type="ECO:0000256" key="15">
    <source>
        <dbReference type="ARBA" id="ARBA00023180"/>
    </source>
</evidence>
<dbReference type="GO" id="GO:0004674">
    <property type="term" value="F:protein serine/threonine kinase activity"/>
    <property type="evidence" value="ECO:0007669"/>
    <property type="project" value="UniProtKB-KW"/>
</dbReference>
<evidence type="ECO:0000256" key="13">
    <source>
        <dbReference type="ARBA" id="ARBA00023136"/>
    </source>
</evidence>
<keyword evidence="5" id="KW-0808">Transferase</keyword>
<dbReference type="SUPFAM" id="SSF56112">
    <property type="entry name" value="Protein kinase-like (PK-like)"/>
    <property type="match status" value="1"/>
</dbReference>
<dbReference type="PROSITE" id="PS51450">
    <property type="entry name" value="LRR"/>
    <property type="match status" value="1"/>
</dbReference>
<evidence type="ECO:0000256" key="17">
    <source>
        <dbReference type="SAM" id="MobiDB-lite"/>
    </source>
</evidence>
<name>A0A8B8L5J8_ABRPR</name>
<keyword evidence="7 19" id="KW-0732">Signal</keyword>
<protein>
    <submittedName>
        <fullName evidence="22">Receptor-like kinase TMK3</fullName>
    </submittedName>
</protein>
<keyword evidence="10" id="KW-0418">Kinase</keyword>
<accession>A0A8B8L5J8</accession>
<evidence type="ECO:0000256" key="19">
    <source>
        <dbReference type="SAM" id="SignalP"/>
    </source>
</evidence>
<dbReference type="InterPro" id="IPR032675">
    <property type="entry name" value="LRR_dom_sf"/>
</dbReference>
<dbReference type="PANTHER" id="PTHR47986:SF10">
    <property type="entry name" value="RECEPTOR-LIKE KINASE TMK4"/>
    <property type="match status" value="1"/>
</dbReference>
<dbReference type="Pfam" id="PF00069">
    <property type="entry name" value="Pkinase"/>
    <property type="match status" value="1"/>
</dbReference>
<dbReference type="Gene3D" id="3.80.10.10">
    <property type="entry name" value="Ribonuclease Inhibitor"/>
    <property type="match status" value="2"/>
</dbReference>
<reference evidence="21" key="1">
    <citation type="journal article" date="2019" name="Toxins">
        <title>Detection of Abrin-Like and Prepropulchellin-Like Toxin Genes and Transcripts Using Whole Genome Sequencing and Full-Length Transcript Sequencing of Abrus precatorius.</title>
        <authorList>
            <person name="Hovde B.T."/>
            <person name="Daligault H.E."/>
            <person name="Hanschen E.R."/>
            <person name="Kunde Y.A."/>
            <person name="Johnson M.B."/>
            <person name="Starkenburg S.R."/>
            <person name="Johnson S.L."/>
        </authorList>
    </citation>
    <scope>NUCLEOTIDE SEQUENCE [LARGE SCALE GENOMIC DNA]</scope>
</reference>
<gene>
    <name evidence="22" type="primary">LOC113862604</name>
</gene>
<dbReference type="Pfam" id="PF13855">
    <property type="entry name" value="LRR_8"/>
    <property type="match status" value="1"/>
</dbReference>
<keyword evidence="3" id="KW-0723">Serine/threonine-protein kinase</keyword>
<dbReference type="AlphaFoldDB" id="A0A8B8L5J8"/>
<evidence type="ECO:0000256" key="8">
    <source>
        <dbReference type="ARBA" id="ARBA00022737"/>
    </source>
</evidence>
<keyword evidence="11 16" id="KW-0067">ATP-binding</keyword>
<dbReference type="InterPro" id="IPR017441">
    <property type="entry name" value="Protein_kinase_ATP_BS"/>
</dbReference>
<dbReference type="OrthoDB" id="1416288at2759"/>
<evidence type="ECO:0000313" key="21">
    <source>
        <dbReference type="Proteomes" id="UP000694853"/>
    </source>
</evidence>
<dbReference type="Gene3D" id="1.10.510.10">
    <property type="entry name" value="Transferase(Phosphotransferase) domain 1"/>
    <property type="match status" value="1"/>
</dbReference>
<feature type="domain" description="Protein kinase" evidence="20">
    <location>
        <begin position="549"/>
        <end position="838"/>
    </location>
</feature>
<evidence type="ECO:0000256" key="14">
    <source>
        <dbReference type="ARBA" id="ARBA00023170"/>
    </source>
</evidence>
<dbReference type="InterPro" id="IPR013210">
    <property type="entry name" value="LRR_N_plant-typ"/>
</dbReference>
<keyword evidence="9 16" id="KW-0547">Nucleotide-binding</keyword>
<evidence type="ECO:0000256" key="9">
    <source>
        <dbReference type="ARBA" id="ARBA00022741"/>
    </source>
</evidence>
<dbReference type="PROSITE" id="PS00107">
    <property type="entry name" value="PROTEIN_KINASE_ATP"/>
    <property type="match status" value="1"/>
</dbReference>
<dbReference type="SUPFAM" id="SSF52058">
    <property type="entry name" value="L domain-like"/>
    <property type="match status" value="1"/>
</dbReference>
<proteinExistence type="inferred from homology"/>
<evidence type="ECO:0000256" key="11">
    <source>
        <dbReference type="ARBA" id="ARBA00022840"/>
    </source>
</evidence>
<organism evidence="21 22">
    <name type="scientific">Abrus precatorius</name>
    <name type="common">Indian licorice</name>
    <name type="synonym">Glycine abrus</name>
    <dbReference type="NCBI Taxonomy" id="3816"/>
    <lineage>
        <taxon>Eukaryota</taxon>
        <taxon>Viridiplantae</taxon>
        <taxon>Streptophyta</taxon>
        <taxon>Embryophyta</taxon>
        <taxon>Tracheophyta</taxon>
        <taxon>Spermatophyta</taxon>
        <taxon>Magnoliopsida</taxon>
        <taxon>eudicotyledons</taxon>
        <taxon>Gunneridae</taxon>
        <taxon>Pentapetalae</taxon>
        <taxon>rosids</taxon>
        <taxon>fabids</taxon>
        <taxon>Fabales</taxon>
        <taxon>Fabaceae</taxon>
        <taxon>Papilionoideae</taxon>
        <taxon>50 kb inversion clade</taxon>
        <taxon>NPAAA clade</taxon>
        <taxon>indigoferoid/millettioid clade</taxon>
        <taxon>Abreae</taxon>
        <taxon>Abrus</taxon>
    </lineage>
</organism>
<feature type="signal peptide" evidence="19">
    <location>
        <begin position="1"/>
        <end position="22"/>
    </location>
</feature>
<dbReference type="InterPro" id="IPR008271">
    <property type="entry name" value="Ser/Thr_kinase_AS"/>
</dbReference>
<dbReference type="Pfam" id="PF08263">
    <property type="entry name" value="LRRNT_2"/>
    <property type="match status" value="2"/>
</dbReference>
<evidence type="ECO:0000256" key="16">
    <source>
        <dbReference type="PROSITE-ProRule" id="PRU10141"/>
    </source>
</evidence>
<evidence type="ECO:0000256" key="18">
    <source>
        <dbReference type="SAM" id="Phobius"/>
    </source>
</evidence>
<keyword evidence="14" id="KW-0675">Receptor</keyword>
<dbReference type="Pfam" id="PF00560">
    <property type="entry name" value="LRR_1"/>
    <property type="match status" value="4"/>
</dbReference>
<dbReference type="RefSeq" id="XP_027351482.1">
    <property type="nucleotide sequence ID" value="XM_027495681.1"/>
</dbReference>
<dbReference type="SMART" id="SM00220">
    <property type="entry name" value="S_TKc"/>
    <property type="match status" value="1"/>
</dbReference>
<evidence type="ECO:0000256" key="6">
    <source>
        <dbReference type="ARBA" id="ARBA00022692"/>
    </source>
</evidence>
<dbReference type="KEGG" id="aprc:113862604"/>
<keyword evidence="12 18" id="KW-1133">Transmembrane helix</keyword>
<keyword evidence="6 18" id="KW-0812">Transmembrane</keyword>
<dbReference type="Gene3D" id="3.30.200.20">
    <property type="entry name" value="Phosphorylase Kinase, domain 1"/>
    <property type="match status" value="1"/>
</dbReference>
<dbReference type="GO" id="GO:0005524">
    <property type="term" value="F:ATP binding"/>
    <property type="evidence" value="ECO:0007669"/>
    <property type="project" value="UniProtKB-UniRule"/>
</dbReference>
<dbReference type="SMART" id="SM00369">
    <property type="entry name" value="LRR_TYP"/>
    <property type="match status" value="3"/>
</dbReference>
<comment type="similarity">
    <text evidence="2">Belongs to the protein kinase superfamily. Ser/Thr protein kinase family.</text>
</comment>
<feature type="region of interest" description="Disordered" evidence="17">
    <location>
        <begin position="445"/>
        <end position="466"/>
    </location>
</feature>
<dbReference type="FunFam" id="3.30.200.20:FF:000178">
    <property type="entry name" value="serine/threonine-protein kinase PBS1-like"/>
    <property type="match status" value="1"/>
</dbReference>
<evidence type="ECO:0000256" key="1">
    <source>
        <dbReference type="ARBA" id="ARBA00004479"/>
    </source>
</evidence>
<evidence type="ECO:0000256" key="5">
    <source>
        <dbReference type="ARBA" id="ARBA00022679"/>
    </source>
</evidence>
<reference evidence="22" key="2">
    <citation type="submission" date="2025-08" db="UniProtKB">
        <authorList>
            <consortium name="RefSeq"/>
        </authorList>
    </citation>
    <scope>IDENTIFICATION</scope>
    <source>
        <tissue evidence="22">Young leaves</tissue>
    </source>
</reference>
<keyword evidence="8" id="KW-0677">Repeat</keyword>
<dbReference type="InterPro" id="IPR052422">
    <property type="entry name" value="Auxin_Ser/Thr_Kinase"/>
</dbReference>
<evidence type="ECO:0000256" key="3">
    <source>
        <dbReference type="ARBA" id="ARBA00022527"/>
    </source>
</evidence>
<dbReference type="PROSITE" id="PS50011">
    <property type="entry name" value="PROTEIN_KINASE_DOM"/>
    <property type="match status" value="1"/>
</dbReference>
<dbReference type="GeneID" id="113862604"/>
<dbReference type="InterPro" id="IPR003591">
    <property type="entry name" value="Leu-rich_rpt_typical-subtyp"/>
</dbReference>
<dbReference type="InterPro" id="IPR001611">
    <property type="entry name" value="Leu-rich_rpt"/>
</dbReference>
<evidence type="ECO:0000256" key="10">
    <source>
        <dbReference type="ARBA" id="ARBA00022777"/>
    </source>
</evidence>
<dbReference type="PROSITE" id="PS00108">
    <property type="entry name" value="PROTEIN_KINASE_ST"/>
    <property type="match status" value="1"/>
</dbReference>
<evidence type="ECO:0000256" key="12">
    <source>
        <dbReference type="ARBA" id="ARBA00022989"/>
    </source>
</evidence>
<evidence type="ECO:0000256" key="7">
    <source>
        <dbReference type="ARBA" id="ARBA00022729"/>
    </source>
</evidence>